<keyword evidence="2" id="KW-1133">Transmembrane helix</keyword>
<dbReference type="SUPFAM" id="SSF49313">
    <property type="entry name" value="Cadherin-like"/>
    <property type="match status" value="3"/>
</dbReference>
<feature type="domain" description="Cadherin" evidence="4">
    <location>
        <begin position="953"/>
        <end position="1049"/>
    </location>
</feature>
<dbReference type="PANTHER" id="PTHR24026:SF126">
    <property type="entry name" value="PROTOCADHERIN FAT 4"/>
    <property type="match status" value="1"/>
</dbReference>
<dbReference type="SMART" id="SM00112">
    <property type="entry name" value="CA"/>
    <property type="match status" value="2"/>
</dbReference>
<dbReference type="EMBL" id="JBHULU010000022">
    <property type="protein sequence ID" value="MFD2515779.1"/>
    <property type="molecule type" value="Genomic_DNA"/>
</dbReference>
<keyword evidence="1" id="KW-0812">Transmembrane</keyword>
<gene>
    <name evidence="5" type="ORF">ACFSRY_18045</name>
</gene>
<evidence type="ECO:0000313" key="5">
    <source>
        <dbReference type="EMBL" id="MFD2515779.1"/>
    </source>
</evidence>
<evidence type="ECO:0000256" key="3">
    <source>
        <dbReference type="SAM" id="SignalP"/>
    </source>
</evidence>
<proteinExistence type="predicted"/>
<keyword evidence="3" id="KW-0732">Signal</keyword>
<dbReference type="InterPro" id="IPR030916">
    <property type="entry name" value="ELWxxDGT_rpt"/>
</dbReference>
<dbReference type="SUPFAM" id="SSF82171">
    <property type="entry name" value="DPP6 N-terminal domain-like"/>
    <property type="match status" value="1"/>
</dbReference>
<evidence type="ECO:0000256" key="2">
    <source>
        <dbReference type="ARBA" id="ARBA00022989"/>
    </source>
</evidence>
<evidence type="ECO:0000259" key="4">
    <source>
        <dbReference type="PROSITE" id="PS50268"/>
    </source>
</evidence>
<dbReference type="Pfam" id="PF05345">
    <property type="entry name" value="He_PIG"/>
    <property type="match status" value="3"/>
</dbReference>
<dbReference type="PANTHER" id="PTHR24026">
    <property type="entry name" value="FAT ATYPICAL CADHERIN-RELATED"/>
    <property type="match status" value="1"/>
</dbReference>
<dbReference type="Gene3D" id="2.60.40.10">
    <property type="entry name" value="Immunoglobulins"/>
    <property type="match status" value="3"/>
</dbReference>
<evidence type="ECO:0000313" key="6">
    <source>
        <dbReference type="Proteomes" id="UP001597544"/>
    </source>
</evidence>
<dbReference type="InterPro" id="IPR026444">
    <property type="entry name" value="Secre_tail"/>
</dbReference>
<dbReference type="NCBIfam" id="TIGR04183">
    <property type="entry name" value="Por_Secre_tail"/>
    <property type="match status" value="1"/>
</dbReference>
<feature type="chain" id="PRO_5045694290" evidence="3">
    <location>
        <begin position="23"/>
        <end position="1323"/>
    </location>
</feature>
<dbReference type="InterPro" id="IPR015919">
    <property type="entry name" value="Cadherin-like_sf"/>
</dbReference>
<dbReference type="SMART" id="SM00736">
    <property type="entry name" value="CADG"/>
    <property type="match status" value="2"/>
</dbReference>
<feature type="signal peptide" evidence="3">
    <location>
        <begin position="1"/>
        <end position="22"/>
    </location>
</feature>
<dbReference type="CDD" id="cd11304">
    <property type="entry name" value="Cadherin_repeat"/>
    <property type="match status" value="2"/>
</dbReference>
<name>A0ABW5ISS0_9BACT</name>
<evidence type="ECO:0000256" key="1">
    <source>
        <dbReference type="ARBA" id="ARBA00022692"/>
    </source>
</evidence>
<protein>
    <submittedName>
        <fullName evidence="5">ELWxxDGT repeat protein</fullName>
    </submittedName>
</protein>
<comment type="caution">
    <text evidence="5">The sequence shown here is derived from an EMBL/GenBank/DDBJ whole genome shotgun (WGS) entry which is preliminary data.</text>
</comment>
<organism evidence="5 6">
    <name type="scientific">Pontibacter locisalis</name>
    <dbReference type="NCBI Taxonomy" id="1719035"/>
    <lineage>
        <taxon>Bacteria</taxon>
        <taxon>Pseudomonadati</taxon>
        <taxon>Bacteroidota</taxon>
        <taxon>Cytophagia</taxon>
        <taxon>Cytophagales</taxon>
        <taxon>Hymenobacteraceae</taxon>
        <taxon>Pontibacter</taxon>
    </lineage>
</organism>
<dbReference type="Proteomes" id="UP001597544">
    <property type="component" value="Unassembled WGS sequence"/>
</dbReference>
<keyword evidence="2" id="KW-0472">Membrane</keyword>
<dbReference type="NCBIfam" id="TIGR04534">
    <property type="entry name" value="ELWxxDGT_rpt"/>
    <property type="match status" value="1"/>
</dbReference>
<reference evidence="6" key="1">
    <citation type="journal article" date="2019" name="Int. J. Syst. Evol. Microbiol.">
        <title>The Global Catalogue of Microorganisms (GCM) 10K type strain sequencing project: providing services to taxonomists for standard genome sequencing and annotation.</title>
        <authorList>
            <consortium name="The Broad Institute Genomics Platform"/>
            <consortium name="The Broad Institute Genome Sequencing Center for Infectious Disease"/>
            <person name="Wu L."/>
            <person name="Ma J."/>
        </authorList>
    </citation>
    <scope>NUCLEOTIDE SEQUENCE [LARGE SCALE GENOMIC DNA]</scope>
    <source>
        <strain evidence="6">KCTC 42498</strain>
    </source>
</reference>
<dbReference type="Pfam" id="PF18962">
    <property type="entry name" value="Por_Secre_tail"/>
    <property type="match status" value="1"/>
</dbReference>
<sequence length="1323" mass="141269">MKRVLRLLLLLTFLFFQKAAFAQEVTKVFAFPEQTDLSPGAFFDGNIAVYNNSMIYKHGNDLLKSDGTEAGTSLLATFPGSPSNYTTHGGLLYFTVPNGTSLELWKSDGTTLGTVAIGTLTNNGAGTYAYGMISFGGSLYFISNADGYGYELWKYGGTNLNIVSDLNTAGNGLNLNQPVAFNGYLYFSGDNGATGQELWRTDGTNISLVKDIESGAGGSSPLELTVYNNKLYFTASTSLNGRELYQSDGTAATTILLNDISPGSASSSPNKLTVYNNQLYFTAYNGTDFGLWRTTGTSGSTTKAVVLASRNSGYSTSSFKLCNGVVYFALNWSYSYSCGFNNSCTSRGRQLKSFNGATVSEIGSYSSDMSLAVDEGVTIGNKFYFVANYSYSSWSYYSYSHTLTEVSGNTATSLLYHSGGSNNTTNSIRSKLTNYGNNLYFSASNRVNGNELWTLRPTAKVAFERGLGAAAKTTVFSNDLKMINGKLIVTARRQSNAPAHQIWISNGSADDGTLIFDNGPDNSIGNWTEIDNKIYFSVQNPVHGSEPYVSDGSTAGTFMLKDLAAGTGASTPSNFRKAGTKVVFSAGNSSIGNELWVTDGTSIGTTLLKDLNTGVNSSNPFPFGQLNNNTLIFKAATDTHGEEVWRTDGTSAGTYLLRDINPGTAGSSTNGFISNNGFFYFTASDPTNGSELWVTNGTAAGTLLLKDLTPGTGSSFYSNPVVFNTDIVYRANDPVNGYELYKSNGTPAGTTLLKDVNPGVGNGVNSIYKSTVNNLIYFSGNNGSTGAELWKSDGTLTGTVMVKDIATGSTGSNPVFLTHNGNILYFTVTVEGVQELWKSDGSEEGTFKIMNLDNTTFTNINVNSIEKIGEHLLFRANSNSYGNELFMLNGLTGRYRLVKDINTGTASSAPSGFVRDNNALYFIANDGAGQDLFAFRDLHNFSFNTAPVLDEIGNKVIEELNTLTFTATSADTDIPADELTYSLHDPSTGIFPAGATITAGGVFSWTPTEAQGPNTYRVIIRVTDNGIPALSDEEEIEIRVTEVNKVPVLASVGSKTISEQAELNFIVSAADADLPANTLTYSLENAPAGASINPLSGAFSWTPTEAQGPGAFTFRVRVTDSGTPALFAEEEITVTVNEVNVAPAVTSVPQEEVTVNSLYSYQLLVTDEDMPANTLAYTAEILPSWLSFDVSTQVLSGTPAADHVGTHQVRLKVSDGAAIADQNFTITVKPAVVTSIADVQKQQISIYPNPTSGPVTIAADLAVNREIILQLADLNGRKLISATGSLDAITIKLNDYLASAPAGIYVLQLVKDKDIHTTKLVKR</sequence>
<keyword evidence="6" id="KW-1185">Reference proteome</keyword>
<accession>A0ABW5ISS0</accession>
<feature type="domain" description="Cadherin" evidence="4">
    <location>
        <begin position="1049"/>
        <end position="1145"/>
    </location>
</feature>
<dbReference type="PROSITE" id="PS50268">
    <property type="entry name" value="CADHERIN_2"/>
    <property type="match status" value="2"/>
</dbReference>
<dbReference type="InterPro" id="IPR013783">
    <property type="entry name" value="Ig-like_fold"/>
</dbReference>
<dbReference type="InterPro" id="IPR006644">
    <property type="entry name" value="Cadg"/>
</dbReference>
<dbReference type="InterPro" id="IPR002126">
    <property type="entry name" value="Cadherin-like_dom"/>
</dbReference>
<dbReference type="RefSeq" id="WP_377511261.1">
    <property type="nucleotide sequence ID" value="NZ_JBHULU010000022.1"/>
</dbReference>